<dbReference type="AlphaFoldDB" id="A0A117LFF9"/>
<reference evidence="1 2" key="1">
    <citation type="journal article" date="2015" name="MBio">
        <title>Genome-Resolved Metagenomic Analysis Reveals Roles for Candidate Phyla and Other Microbial Community Members in Biogeochemical Transformations in Oil Reservoirs.</title>
        <authorList>
            <person name="Hu P."/>
            <person name="Tom L."/>
            <person name="Singh A."/>
            <person name="Thomas B.C."/>
            <person name="Baker B.J."/>
            <person name="Piceno Y.M."/>
            <person name="Andersen G.L."/>
            <person name="Banfield J.F."/>
        </authorList>
    </citation>
    <scope>NUCLEOTIDE SEQUENCE [LARGE SCALE GENOMIC DNA]</scope>
    <source>
        <strain evidence="1">57_489</strain>
    </source>
</reference>
<accession>A0A117LFF9</accession>
<dbReference type="Proteomes" id="UP000057043">
    <property type="component" value="Unassembled WGS sequence"/>
</dbReference>
<evidence type="ECO:0000313" key="1">
    <source>
        <dbReference type="EMBL" id="KUK44260.1"/>
    </source>
</evidence>
<evidence type="ECO:0000313" key="2">
    <source>
        <dbReference type="Proteomes" id="UP000057043"/>
    </source>
</evidence>
<sequence length="56" mass="6915">MGYIPWRGMRWRTEEDFCQLIKLYNIIICEDNLRTILYAPPRLDIRIYYIQVFTTV</sequence>
<comment type="caution">
    <text evidence="1">The sequence shown here is derived from an EMBL/GenBank/DDBJ whole genome shotgun (WGS) entry which is preliminary data.</text>
</comment>
<dbReference type="EMBL" id="LGFT01000030">
    <property type="protein sequence ID" value="KUK44260.1"/>
    <property type="molecule type" value="Genomic_DNA"/>
</dbReference>
<proteinExistence type="predicted"/>
<gene>
    <name evidence="1" type="ORF">XD72_1392</name>
</gene>
<protein>
    <submittedName>
        <fullName evidence="1">Uncharacterized protein</fullName>
    </submittedName>
</protein>
<name>A0A117LFF9_9EURY</name>
<organism evidence="1 2">
    <name type="scientific">Methanothrix harundinacea</name>
    <dbReference type="NCBI Taxonomy" id="301375"/>
    <lineage>
        <taxon>Archaea</taxon>
        <taxon>Methanobacteriati</taxon>
        <taxon>Methanobacteriota</taxon>
        <taxon>Stenosarchaea group</taxon>
        <taxon>Methanomicrobia</taxon>
        <taxon>Methanotrichales</taxon>
        <taxon>Methanotrichaceae</taxon>
        <taxon>Methanothrix</taxon>
    </lineage>
</organism>